<name>A0A9Q1BXG9_HOLLE</name>
<sequence>MPVPDADLWKSVANQFETRSNFQNCIGALDGKHVVIQAPPNSGSMFFNYKGTFSIVLLALVDADYKFIAIDVGAYGRNSDGGIYASSSLGQMLETDTLDVPGPKVLPGAPHLGTVPHVIVADEAFPLKTYIMRPCPGRHLGEERKFFNYRLSRARRIVENAFGILRTKWQIYQRKIQQCNQSCEGNLCSA</sequence>
<evidence type="ECO:0000256" key="3">
    <source>
        <dbReference type="ARBA" id="ARBA00006958"/>
    </source>
</evidence>
<keyword evidence="7" id="KW-0539">Nucleus</keyword>
<evidence type="ECO:0000256" key="6">
    <source>
        <dbReference type="ARBA" id="ARBA00022801"/>
    </source>
</evidence>
<evidence type="ECO:0000313" key="10">
    <source>
        <dbReference type="Proteomes" id="UP001152320"/>
    </source>
</evidence>
<comment type="caution">
    <text evidence="9">The sequence shown here is derived from an EMBL/GenBank/DDBJ whole genome shotgun (WGS) entry which is preliminary data.</text>
</comment>
<dbReference type="GO" id="GO:0004518">
    <property type="term" value="F:nuclease activity"/>
    <property type="evidence" value="ECO:0007669"/>
    <property type="project" value="UniProtKB-KW"/>
</dbReference>
<dbReference type="InterPro" id="IPR027806">
    <property type="entry name" value="HARBI1_dom"/>
</dbReference>
<dbReference type="GO" id="GO:0016787">
    <property type="term" value="F:hydrolase activity"/>
    <property type="evidence" value="ECO:0007669"/>
    <property type="project" value="UniProtKB-KW"/>
</dbReference>
<keyword evidence="4" id="KW-0540">Nuclease</keyword>
<evidence type="ECO:0000256" key="7">
    <source>
        <dbReference type="ARBA" id="ARBA00023242"/>
    </source>
</evidence>
<reference evidence="9" key="1">
    <citation type="submission" date="2021-10" db="EMBL/GenBank/DDBJ databases">
        <title>Tropical sea cucumber genome reveals ecological adaptation and Cuvierian tubules defense mechanism.</title>
        <authorList>
            <person name="Chen T."/>
        </authorList>
    </citation>
    <scope>NUCLEOTIDE SEQUENCE</scope>
    <source>
        <strain evidence="9">Nanhai2018</strain>
        <tissue evidence="9">Muscle</tissue>
    </source>
</reference>
<evidence type="ECO:0000256" key="2">
    <source>
        <dbReference type="ARBA" id="ARBA00004123"/>
    </source>
</evidence>
<protein>
    <submittedName>
        <fullName evidence="9">Protein ALP1-like</fullName>
    </submittedName>
</protein>
<evidence type="ECO:0000259" key="8">
    <source>
        <dbReference type="Pfam" id="PF13359"/>
    </source>
</evidence>
<dbReference type="EMBL" id="JAIZAY010000010">
    <property type="protein sequence ID" value="KAJ8034389.1"/>
    <property type="molecule type" value="Genomic_DNA"/>
</dbReference>
<evidence type="ECO:0000256" key="5">
    <source>
        <dbReference type="ARBA" id="ARBA00022723"/>
    </source>
</evidence>
<evidence type="ECO:0000256" key="4">
    <source>
        <dbReference type="ARBA" id="ARBA00022722"/>
    </source>
</evidence>
<evidence type="ECO:0000256" key="1">
    <source>
        <dbReference type="ARBA" id="ARBA00001968"/>
    </source>
</evidence>
<dbReference type="GO" id="GO:0005634">
    <property type="term" value="C:nucleus"/>
    <property type="evidence" value="ECO:0007669"/>
    <property type="project" value="UniProtKB-SubCell"/>
</dbReference>
<dbReference type="Proteomes" id="UP001152320">
    <property type="component" value="Chromosome 10"/>
</dbReference>
<accession>A0A9Q1BXG9</accession>
<comment type="cofactor">
    <cofactor evidence="1">
        <name>a divalent metal cation</name>
        <dbReference type="ChEBI" id="CHEBI:60240"/>
    </cofactor>
</comment>
<dbReference type="PANTHER" id="PTHR22930:SF269">
    <property type="entry name" value="NUCLEASE HARBI1-LIKE PROTEIN"/>
    <property type="match status" value="1"/>
</dbReference>
<evidence type="ECO:0000313" key="9">
    <source>
        <dbReference type="EMBL" id="KAJ8034389.1"/>
    </source>
</evidence>
<comment type="similarity">
    <text evidence="3">Belongs to the HARBI1 family.</text>
</comment>
<gene>
    <name evidence="9" type="ORF">HOLleu_21203</name>
</gene>
<dbReference type="AlphaFoldDB" id="A0A9Q1BXG9"/>
<keyword evidence="6" id="KW-0378">Hydrolase</keyword>
<dbReference type="InterPro" id="IPR045249">
    <property type="entry name" value="HARBI1-like"/>
</dbReference>
<comment type="subcellular location">
    <subcellularLocation>
        <location evidence="2">Nucleus</location>
    </subcellularLocation>
</comment>
<dbReference type="PANTHER" id="PTHR22930">
    <property type="match status" value="1"/>
</dbReference>
<keyword evidence="5" id="KW-0479">Metal-binding</keyword>
<organism evidence="9 10">
    <name type="scientific">Holothuria leucospilota</name>
    <name type="common">Black long sea cucumber</name>
    <name type="synonym">Mertensiothuria leucospilota</name>
    <dbReference type="NCBI Taxonomy" id="206669"/>
    <lineage>
        <taxon>Eukaryota</taxon>
        <taxon>Metazoa</taxon>
        <taxon>Echinodermata</taxon>
        <taxon>Eleutherozoa</taxon>
        <taxon>Echinozoa</taxon>
        <taxon>Holothuroidea</taxon>
        <taxon>Aspidochirotacea</taxon>
        <taxon>Aspidochirotida</taxon>
        <taxon>Holothuriidae</taxon>
        <taxon>Holothuria</taxon>
    </lineage>
</organism>
<dbReference type="Pfam" id="PF13359">
    <property type="entry name" value="DDE_Tnp_4"/>
    <property type="match status" value="1"/>
</dbReference>
<dbReference type="GO" id="GO:0046872">
    <property type="term" value="F:metal ion binding"/>
    <property type="evidence" value="ECO:0007669"/>
    <property type="project" value="UniProtKB-KW"/>
</dbReference>
<feature type="domain" description="DDE Tnp4" evidence="8">
    <location>
        <begin position="29"/>
        <end position="180"/>
    </location>
</feature>
<proteinExistence type="inferred from homology"/>
<keyword evidence="10" id="KW-1185">Reference proteome</keyword>
<dbReference type="OrthoDB" id="10061326at2759"/>